<reference evidence="2 3" key="1">
    <citation type="submission" date="2016-01" db="EMBL/GenBank/DDBJ databases">
        <title>Complete Genome Sequence of Paenibacillus yonginensis DCY84, a novel Plant Growth-Promoting Bacteria with Elicitation of Induced Systemic Resistance.</title>
        <authorList>
            <person name="Kim Y.J."/>
            <person name="Yang D.C."/>
            <person name="Sukweenadhi J."/>
        </authorList>
    </citation>
    <scope>NUCLEOTIDE SEQUENCE [LARGE SCALE GENOMIC DNA]</scope>
    <source>
        <strain evidence="2 3">DCY84</strain>
    </source>
</reference>
<sequence length="65" mass="7159">MSSLSGGCGLQWFVHESPDYLVICGAQAGLDKRMNKRQLPNETVPFSDKLRGRGPGKEVKDNKNP</sequence>
<dbReference type="Proteomes" id="UP000092573">
    <property type="component" value="Chromosome"/>
</dbReference>
<evidence type="ECO:0000256" key="1">
    <source>
        <dbReference type="SAM" id="MobiDB-lite"/>
    </source>
</evidence>
<dbReference type="AlphaFoldDB" id="A0A1B1N0S8"/>
<gene>
    <name evidence="2" type="ORF">AWM70_10875</name>
</gene>
<organism evidence="2 3">
    <name type="scientific">Paenibacillus yonginensis</name>
    <dbReference type="NCBI Taxonomy" id="1462996"/>
    <lineage>
        <taxon>Bacteria</taxon>
        <taxon>Bacillati</taxon>
        <taxon>Bacillota</taxon>
        <taxon>Bacilli</taxon>
        <taxon>Bacillales</taxon>
        <taxon>Paenibacillaceae</taxon>
        <taxon>Paenibacillus</taxon>
    </lineage>
</organism>
<protein>
    <submittedName>
        <fullName evidence="2">Uncharacterized protein</fullName>
    </submittedName>
</protein>
<feature type="compositionally biased region" description="Basic and acidic residues" evidence="1">
    <location>
        <begin position="48"/>
        <end position="65"/>
    </location>
</feature>
<feature type="region of interest" description="Disordered" evidence="1">
    <location>
        <begin position="32"/>
        <end position="65"/>
    </location>
</feature>
<dbReference type="KEGG" id="pyg:AWM70_10875"/>
<name>A0A1B1N0S8_9BACL</name>
<evidence type="ECO:0000313" key="2">
    <source>
        <dbReference type="EMBL" id="ANS75044.1"/>
    </source>
</evidence>
<accession>A0A1B1N0S8</accession>
<dbReference type="EMBL" id="CP014167">
    <property type="protein sequence ID" value="ANS75044.1"/>
    <property type="molecule type" value="Genomic_DNA"/>
</dbReference>
<evidence type="ECO:0000313" key="3">
    <source>
        <dbReference type="Proteomes" id="UP000092573"/>
    </source>
</evidence>
<keyword evidence="3" id="KW-1185">Reference proteome</keyword>
<proteinExistence type="predicted"/>